<evidence type="ECO:0000256" key="5">
    <source>
        <dbReference type="ARBA" id="ARBA00023033"/>
    </source>
</evidence>
<dbReference type="PANTHER" id="PTHR13789">
    <property type="entry name" value="MONOOXYGENASE"/>
    <property type="match status" value="1"/>
</dbReference>
<dbReference type="Pfam" id="PF01494">
    <property type="entry name" value="FAD_binding_3"/>
    <property type="match status" value="1"/>
</dbReference>
<evidence type="ECO:0000259" key="6">
    <source>
        <dbReference type="Pfam" id="PF01494"/>
    </source>
</evidence>
<keyword evidence="5 7" id="KW-0503">Monooxygenase</keyword>
<evidence type="ECO:0000313" key="7">
    <source>
        <dbReference type="EMBL" id="MFC3207882.1"/>
    </source>
</evidence>
<accession>A0ABV7KJT5</accession>
<feature type="domain" description="FAD-binding" evidence="6">
    <location>
        <begin position="8"/>
        <end position="359"/>
    </location>
</feature>
<evidence type="ECO:0000256" key="4">
    <source>
        <dbReference type="ARBA" id="ARBA00023002"/>
    </source>
</evidence>
<dbReference type="SUPFAM" id="SSF54373">
    <property type="entry name" value="FAD-linked reductases, C-terminal domain"/>
    <property type="match status" value="1"/>
</dbReference>
<dbReference type="GO" id="GO:0004497">
    <property type="term" value="F:monooxygenase activity"/>
    <property type="evidence" value="ECO:0007669"/>
    <property type="project" value="UniProtKB-KW"/>
</dbReference>
<organism evidence="7 8">
    <name type="scientific">Aquamicrobium soli</name>
    <dbReference type="NCBI Taxonomy" id="1811518"/>
    <lineage>
        <taxon>Bacteria</taxon>
        <taxon>Pseudomonadati</taxon>
        <taxon>Pseudomonadota</taxon>
        <taxon>Alphaproteobacteria</taxon>
        <taxon>Hyphomicrobiales</taxon>
        <taxon>Phyllobacteriaceae</taxon>
        <taxon>Aquamicrobium</taxon>
    </lineage>
</organism>
<evidence type="ECO:0000313" key="8">
    <source>
        <dbReference type="Proteomes" id="UP001595583"/>
    </source>
</evidence>
<dbReference type="EMBL" id="JBHRTK010000016">
    <property type="protein sequence ID" value="MFC3207882.1"/>
    <property type="molecule type" value="Genomic_DNA"/>
</dbReference>
<dbReference type="InterPro" id="IPR036188">
    <property type="entry name" value="FAD/NAD-bd_sf"/>
</dbReference>
<dbReference type="InterPro" id="IPR002938">
    <property type="entry name" value="FAD-bd"/>
</dbReference>
<dbReference type="InterPro" id="IPR050493">
    <property type="entry name" value="FAD-dep_Monooxygenase_BioMet"/>
</dbReference>
<sequence>MTRDHARQILIAGAGIGGLAAALAFARRGFEVRLFEQAAQIEAIGAGIQLSPNATHILDRLGALDRLLSCAVQPQAVVLKEAGRLSTLAKVPLGESGKRRWKAPYLVAHRGDVQEALLETVRHTPQIELFTDARVEAVTPEAQGVTATLSLNGQKVRESGSLLVGADGVWSTVRALAGGPESRFTGELAWRATLAAESPAGAAFARIADPFCVTAFLHAGFHLVAYPMRGGEAFNLVAFTKGEKMAQGWSGKADIGTLRRAMRHTAPALAGLADESGPWTAWPVHTVDRHRAWAFSQGIALIGDAAHAMTPFAAQGAAMAIEDAATLAAQIDRAGVNLAGALASWEAERKARVAKVARRGSLNHLAWHAAGPVALARNLMLALRPGDKLAADLDWLYGWRAPE</sequence>
<comment type="caution">
    <text evidence="7">The sequence shown here is derived from an EMBL/GenBank/DDBJ whole genome shotgun (WGS) entry which is preliminary data.</text>
</comment>
<keyword evidence="8" id="KW-1185">Reference proteome</keyword>
<keyword evidence="2" id="KW-0285">Flavoprotein</keyword>
<dbReference type="SUPFAM" id="SSF51905">
    <property type="entry name" value="FAD/NAD(P)-binding domain"/>
    <property type="match status" value="1"/>
</dbReference>
<keyword evidence="4" id="KW-0560">Oxidoreductase</keyword>
<name>A0ABV7KJT5_9HYPH</name>
<evidence type="ECO:0000256" key="3">
    <source>
        <dbReference type="ARBA" id="ARBA00022827"/>
    </source>
</evidence>
<protein>
    <submittedName>
        <fullName evidence="7">FAD-dependent monooxygenase</fullName>
    </submittedName>
</protein>
<dbReference type="RefSeq" id="WP_378222418.1">
    <property type="nucleotide sequence ID" value="NZ_JBHRTK010000016.1"/>
</dbReference>
<evidence type="ECO:0000256" key="2">
    <source>
        <dbReference type="ARBA" id="ARBA00022630"/>
    </source>
</evidence>
<gene>
    <name evidence="7" type="ORF">ACFOHJ_16780</name>
</gene>
<dbReference type="PRINTS" id="PR00420">
    <property type="entry name" value="RNGMNOXGNASE"/>
</dbReference>
<dbReference type="PANTHER" id="PTHR13789:SF318">
    <property type="entry name" value="GERANYLGERANYL DIPHOSPHATE REDUCTASE"/>
    <property type="match status" value="1"/>
</dbReference>
<reference evidence="8" key="1">
    <citation type="journal article" date="2019" name="Int. J. Syst. Evol. Microbiol.">
        <title>The Global Catalogue of Microorganisms (GCM) 10K type strain sequencing project: providing services to taxonomists for standard genome sequencing and annotation.</title>
        <authorList>
            <consortium name="The Broad Institute Genomics Platform"/>
            <consortium name="The Broad Institute Genome Sequencing Center for Infectious Disease"/>
            <person name="Wu L."/>
            <person name="Ma J."/>
        </authorList>
    </citation>
    <scope>NUCLEOTIDE SEQUENCE [LARGE SCALE GENOMIC DNA]</scope>
    <source>
        <strain evidence="8">KCTC 52165</strain>
    </source>
</reference>
<dbReference type="Proteomes" id="UP001595583">
    <property type="component" value="Unassembled WGS sequence"/>
</dbReference>
<evidence type="ECO:0000256" key="1">
    <source>
        <dbReference type="ARBA" id="ARBA00001974"/>
    </source>
</evidence>
<proteinExistence type="predicted"/>
<dbReference type="Gene3D" id="3.50.50.60">
    <property type="entry name" value="FAD/NAD(P)-binding domain"/>
    <property type="match status" value="1"/>
</dbReference>
<keyword evidence="3" id="KW-0274">FAD</keyword>
<comment type="cofactor">
    <cofactor evidence="1">
        <name>FAD</name>
        <dbReference type="ChEBI" id="CHEBI:57692"/>
    </cofactor>
</comment>